<comment type="pathway">
    <text evidence="7">Cofactor biosynthesis; tetrahydrofolate biosynthesis; 4-aminobenzoate from chorismate: step 2/2.</text>
</comment>
<accession>A0ABQ1HY75</accession>
<evidence type="ECO:0000256" key="7">
    <source>
        <dbReference type="ARBA" id="ARBA00035633"/>
    </source>
</evidence>
<evidence type="ECO:0000256" key="6">
    <source>
        <dbReference type="ARBA" id="ARBA00023239"/>
    </source>
</evidence>
<dbReference type="PANTHER" id="PTHR42743:SF2">
    <property type="entry name" value="AMINODEOXYCHORISMATE LYASE"/>
    <property type="match status" value="1"/>
</dbReference>
<dbReference type="Gene3D" id="3.20.10.10">
    <property type="entry name" value="D-amino Acid Aminotransferase, subunit A, domain 2"/>
    <property type="match status" value="1"/>
</dbReference>
<proteinExistence type="inferred from homology"/>
<reference evidence="12" key="1">
    <citation type="journal article" date="2019" name="Int. J. Syst. Evol. Microbiol.">
        <title>The Global Catalogue of Microorganisms (GCM) 10K type strain sequencing project: providing services to taxonomists for standard genome sequencing and annotation.</title>
        <authorList>
            <consortium name="The Broad Institute Genomics Platform"/>
            <consortium name="The Broad Institute Genome Sequencing Center for Infectious Disease"/>
            <person name="Wu L."/>
            <person name="Ma J."/>
        </authorList>
    </citation>
    <scope>NUCLEOTIDE SEQUENCE [LARGE SCALE GENOMIC DNA]</scope>
    <source>
        <strain evidence="12">CGMCC 1.10131</strain>
    </source>
</reference>
<dbReference type="InterPro" id="IPR001544">
    <property type="entry name" value="Aminotrans_IV"/>
</dbReference>
<evidence type="ECO:0000256" key="4">
    <source>
        <dbReference type="ARBA" id="ARBA00022898"/>
    </source>
</evidence>
<evidence type="ECO:0000256" key="1">
    <source>
        <dbReference type="ARBA" id="ARBA00001933"/>
    </source>
</evidence>
<keyword evidence="12" id="KW-1185">Reference proteome</keyword>
<dbReference type="CDD" id="cd01559">
    <property type="entry name" value="ADCL_like"/>
    <property type="match status" value="1"/>
</dbReference>
<dbReference type="InterPro" id="IPR043132">
    <property type="entry name" value="BCAT-like_C"/>
</dbReference>
<dbReference type="RefSeq" id="WP_055731541.1">
    <property type="nucleotide sequence ID" value="NZ_BMDY01000002.1"/>
</dbReference>
<evidence type="ECO:0000256" key="3">
    <source>
        <dbReference type="ARBA" id="ARBA00011738"/>
    </source>
</evidence>
<dbReference type="InterPro" id="IPR017824">
    <property type="entry name" value="Aminodeoxychorismate_lyase_IV"/>
</dbReference>
<evidence type="ECO:0000313" key="12">
    <source>
        <dbReference type="Proteomes" id="UP000651977"/>
    </source>
</evidence>
<dbReference type="InterPro" id="IPR043131">
    <property type="entry name" value="BCAT-like_N"/>
</dbReference>
<dbReference type="InterPro" id="IPR036038">
    <property type="entry name" value="Aminotransferase-like"/>
</dbReference>
<dbReference type="Pfam" id="PF01063">
    <property type="entry name" value="Aminotran_4"/>
    <property type="match status" value="1"/>
</dbReference>
<evidence type="ECO:0000256" key="2">
    <source>
        <dbReference type="ARBA" id="ARBA00009320"/>
    </source>
</evidence>
<comment type="caution">
    <text evidence="11">The sequence shown here is derived from an EMBL/GenBank/DDBJ whole genome shotgun (WGS) entry which is preliminary data.</text>
</comment>
<evidence type="ECO:0000256" key="9">
    <source>
        <dbReference type="ARBA" id="ARBA00049529"/>
    </source>
</evidence>
<dbReference type="GO" id="GO:0016829">
    <property type="term" value="F:lyase activity"/>
    <property type="evidence" value="ECO:0007669"/>
    <property type="project" value="UniProtKB-KW"/>
</dbReference>
<keyword evidence="4" id="KW-0663">Pyridoxal phosphate</keyword>
<dbReference type="InterPro" id="IPR050571">
    <property type="entry name" value="Class-IV_PLP-Dep_Aminotrnsfr"/>
</dbReference>
<keyword evidence="5" id="KW-0289">Folate biosynthesis</keyword>
<dbReference type="Gene3D" id="3.30.470.10">
    <property type="match status" value="1"/>
</dbReference>
<dbReference type="NCBIfam" id="TIGR03461">
    <property type="entry name" value="pabC_Proteo"/>
    <property type="match status" value="1"/>
</dbReference>
<dbReference type="EC" id="4.1.3.38" evidence="8 10"/>
<organism evidence="11 12">
    <name type="scientific">Agarivorans gilvus</name>
    <dbReference type="NCBI Taxonomy" id="680279"/>
    <lineage>
        <taxon>Bacteria</taxon>
        <taxon>Pseudomonadati</taxon>
        <taxon>Pseudomonadota</taxon>
        <taxon>Gammaproteobacteria</taxon>
        <taxon>Alteromonadales</taxon>
        <taxon>Alteromonadaceae</taxon>
        <taxon>Agarivorans</taxon>
    </lineage>
</organism>
<comment type="catalytic activity">
    <reaction evidence="9">
        <text>4-amino-4-deoxychorismate = 4-aminobenzoate + pyruvate + H(+)</text>
        <dbReference type="Rhea" id="RHEA:16201"/>
        <dbReference type="ChEBI" id="CHEBI:15361"/>
        <dbReference type="ChEBI" id="CHEBI:15378"/>
        <dbReference type="ChEBI" id="CHEBI:17836"/>
        <dbReference type="ChEBI" id="CHEBI:58406"/>
        <dbReference type="EC" id="4.1.3.38"/>
    </reaction>
</comment>
<evidence type="ECO:0000256" key="5">
    <source>
        <dbReference type="ARBA" id="ARBA00022909"/>
    </source>
</evidence>
<dbReference type="EMBL" id="BMDY01000002">
    <property type="protein sequence ID" value="GGA95403.1"/>
    <property type="molecule type" value="Genomic_DNA"/>
</dbReference>
<evidence type="ECO:0000256" key="8">
    <source>
        <dbReference type="ARBA" id="ARBA00035676"/>
    </source>
</evidence>
<comment type="similarity">
    <text evidence="2">Belongs to the class-IV pyridoxal-phosphate-dependent aminotransferase family.</text>
</comment>
<comment type="cofactor">
    <cofactor evidence="1">
        <name>pyridoxal 5'-phosphate</name>
        <dbReference type="ChEBI" id="CHEBI:597326"/>
    </cofactor>
</comment>
<evidence type="ECO:0000256" key="10">
    <source>
        <dbReference type="NCBIfam" id="TIGR03461"/>
    </source>
</evidence>
<comment type="subunit">
    <text evidence="3">Homodimer.</text>
</comment>
<evidence type="ECO:0000313" key="11">
    <source>
        <dbReference type="EMBL" id="GGA95403.1"/>
    </source>
</evidence>
<dbReference type="NCBIfam" id="NF004761">
    <property type="entry name" value="PRK06092.1"/>
    <property type="match status" value="1"/>
</dbReference>
<gene>
    <name evidence="11" type="primary">pabC</name>
    <name evidence="11" type="ORF">GCM10007414_05240</name>
</gene>
<protein>
    <recommendedName>
        <fullName evidence="8 10">Aminodeoxychorismate lyase</fullName>
        <ecNumber evidence="8 10">4.1.3.38</ecNumber>
    </recommendedName>
</protein>
<dbReference type="PANTHER" id="PTHR42743">
    <property type="entry name" value="AMINO-ACID AMINOTRANSFERASE"/>
    <property type="match status" value="1"/>
</dbReference>
<sequence>MHDSGLSQLDRGLSYGDGFFTTMLVENGIIQLWSYHQQRLLTAQQQLGFPVLQLDKIKAKLEQTLQDKALAVAKITVTRGLGGRGYSLPEHVSPSVFTSISEFPSHYLDWRQQGIRLGIAKLRLASGNITAHLKTLNRLEQVLLKQEADTQQVDDLVCCDIFDHVVEGVASNLFWVKDNCIYTSDLKGAGVAGTQRAFLLDTVSQSPYQLKTGQFAIEQLYQADELFVSNALLQFAPVKQFAEYSYSQFPVCRWFQEVVKHAS</sequence>
<name>A0ABQ1HY75_9ALTE</name>
<dbReference type="Proteomes" id="UP000651977">
    <property type="component" value="Unassembled WGS sequence"/>
</dbReference>
<keyword evidence="6 11" id="KW-0456">Lyase</keyword>
<dbReference type="SUPFAM" id="SSF56752">
    <property type="entry name" value="D-aminoacid aminotransferase-like PLP-dependent enzymes"/>
    <property type="match status" value="1"/>
</dbReference>